<keyword evidence="4" id="KW-1185">Reference proteome</keyword>
<dbReference type="InterPro" id="IPR035940">
    <property type="entry name" value="CAP_sf"/>
</dbReference>
<comment type="caution">
    <text evidence="3">The sequence shown here is derived from an EMBL/GenBank/DDBJ whole genome shotgun (WGS) entry which is preliminary data.</text>
</comment>
<proteinExistence type="predicted"/>
<dbReference type="SUPFAM" id="SSF55797">
    <property type="entry name" value="PR-1-like"/>
    <property type="match status" value="1"/>
</dbReference>
<gene>
    <name evidence="3" type="ORF">JJJ17_09795</name>
</gene>
<keyword evidence="1" id="KW-0732">Signal</keyword>
<dbReference type="AlphaFoldDB" id="A0A934SCB0"/>
<dbReference type="Proteomes" id="UP000640485">
    <property type="component" value="Unassembled WGS sequence"/>
</dbReference>
<accession>A0A934SCB0</accession>
<dbReference type="Pfam" id="PF00188">
    <property type="entry name" value="CAP"/>
    <property type="match status" value="1"/>
</dbReference>
<dbReference type="PROSITE" id="PS51257">
    <property type="entry name" value="PROKAR_LIPOPROTEIN"/>
    <property type="match status" value="1"/>
</dbReference>
<dbReference type="PANTHER" id="PTHR31157:SF1">
    <property type="entry name" value="SCP DOMAIN-CONTAINING PROTEIN"/>
    <property type="match status" value="1"/>
</dbReference>
<feature type="domain" description="SCP" evidence="2">
    <location>
        <begin position="58"/>
        <end position="173"/>
    </location>
</feature>
<dbReference type="PANTHER" id="PTHR31157">
    <property type="entry name" value="SCP DOMAIN-CONTAINING PROTEIN"/>
    <property type="match status" value="1"/>
</dbReference>
<reference evidence="3" key="1">
    <citation type="submission" date="2021-01" db="EMBL/GenBank/DDBJ databases">
        <title>Paracoccus amoyensis sp. nov., isolated from the surface seawater along the coast of Xiamen Island, China.</title>
        <authorList>
            <person name="Lyu L."/>
        </authorList>
    </citation>
    <scope>NUCLEOTIDE SEQUENCE</scope>
    <source>
        <strain evidence="3">MJ17</strain>
    </source>
</reference>
<feature type="signal peptide" evidence="1">
    <location>
        <begin position="1"/>
        <end position="19"/>
    </location>
</feature>
<evidence type="ECO:0000259" key="2">
    <source>
        <dbReference type="Pfam" id="PF00188"/>
    </source>
</evidence>
<name>A0A934SCB0_9RHOB</name>
<dbReference type="Gene3D" id="3.40.33.10">
    <property type="entry name" value="CAP"/>
    <property type="match status" value="1"/>
</dbReference>
<dbReference type="EMBL" id="JAEPRQ010000003">
    <property type="protein sequence ID" value="MBK4216216.1"/>
    <property type="molecule type" value="Genomic_DNA"/>
</dbReference>
<evidence type="ECO:0000256" key="1">
    <source>
        <dbReference type="SAM" id="SignalP"/>
    </source>
</evidence>
<sequence length="178" mass="18475">MTSLRLSALAFVSVLAACAQEGGQSPSGSDPHDVQATAPGQATCLRTTHSQNQAGAAATNAMRARSGLPPVRPNPTLSRVAAEHACDMAQRGRMTHRGSSSAGPGPRVKAAGYAPSITAENIAAGPFDQGRVLSEWNRSSGHVANLLIPQMRDYGIGQAIGADGRTRFWSAVYAAPRQ</sequence>
<dbReference type="InterPro" id="IPR014044">
    <property type="entry name" value="CAP_dom"/>
</dbReference>
<organism evidence="3 4">
    <name type="scientific">Paracoccus caeni</name>
    <dbReference type="NCBI Taxonomy" id="657651"/>
    <lineage>
        <taxon>Bacteria</taxon>
        <taxon>Pseudomonadati</taxon>
        <taxon>Pseudomonadota</taxon>
        <taxon>Alphaproteobacteria</taxon>
        <taxon>Rhodobacterales</taxon>
        <taxon>Paracoccaceae</taxon>
        <taxon>Paracoccus</taxon>
    </lineage>
</organism>
<dbReference type="RefSeq" id="WP_200685916.1">
    <property type="nucleotide sequence ID" value="NZ_JAEPRQ010000003.1"/>
</dbReference>
<evidence type="ECO:0000313" key="3">
    <source>
        <dbReference type="EMBL" id="MBK4216216.1"/>
    </source>
</evidence>
<feature type="chain" id="PRO_5037760637" evidence="1">
    <location>
        <begin position="20"/>
        <end position="178"/>
    </location>
</feature>
<evidence type="ECO:0000313" key="4">
    <source>
        <dbReference type="Proteomes" id="UP000640485"/>
    </source>
</evidence>
<protein>
    <submittedName>
        <fullName evidence="3">CAP domain-containing protein</fullName>
    </submittedName>
</protein>
<dbReference type="CDD" id="cd05379">
    <property type="entry name" value="CAP_bacterial"/>
    <property type="match status" value="1"/>
</dbReference>